<dbReference type="InterPro" id="IPR029063">
    <property type="entry name" value="SAM-dependent_MTases_sf"/>
</dbReference>
<accession>A0A2J6Q1M7</accession>
<keyword evidence="2" id="KW-0808">Transferase</keyword>
<dbReference type="Gene3D" id="3.40.50.150">
    <property type="entry name" value="Vaccinia Virus protein VP39"/>
    <property type="match status" value="1"/>
</dbReference>
<dbReference type="OrthoDB" id="2013972at2759"/>
<dbReference type="EMBL" id="KZ613486">
    <property type="protein sequence ID" value="PMD20178.1"/>
    <property type="molecule type" value="Genomic_DNA"/>
</dbReference>
<feature type="compositionally biased region" description="Basic and acidic residues" evidence="1">
    <location>
        <begin position="10"/>
        <end position="29"/>
    </location>
</feature>
<evidence type="ECO:0000313" key="3">
    <source>
        <dbReference type="Proteomes" id="UP000235672"/>
    </source>
</evidence>
<gene>
    <name evidence="2" type="ORF">NA56DRAFT_628000</name>
</gene>
<feature type="region of interest" description="Disordered" evidence="1">
    <location>
        <begin position="1"/>
        <end position="57"/>
    </location>
</feature>
<name>A0A2J6Q1M7_9HELO</name>
<dbReference type="GO" id="GO:0032259">
    <property type="term" value="P:methylation"/>
    <property type="evidence" value="ECO:0007669"/>
    <property type="project" value="UniProtKB-KW"/>
</dbReference>
<dbReference type="Proteomes" id="UP000235672">
    <property type="component" value="Unassembled WGS sequence"/>
</dbReference>
<reference evidence="2 3" key="1">
    <citation type="submission" date="2016-05" db="EMBL/GenBank/DDBJ databases">
        <title>A degradative enzymes factory behind the ericoid mycorrhizal symbiosis.</title>
        <authorList>
            <consortium name="DOE Joint Genome Institute"/>
            <person name="Martino E."/>
            <person name="Morin E."/>
            <person name="Grelet G."/>
            <person name="Kuo A."/>
            <person name="Kohler A."/>
            <person name="Daghino S."/>
            <person name="Barry K."/>
            <person name="Choi C."/>
            <person name="Cichocki N."/>
            <person name="Clum A."/>
            <person name="Copeland A."/>
            <person name="Hainaut M."/>
            <person name="Haridas S."/>
            <person name="Labutti K."/>
            <person name="Lindquist E."/>
            <person name="Lipzen A."/>
            <person name="Khouja H.-R."/>
            <person name="Murat C."/>
            <person name="Ohm R."/>
            <person name="Olson A."/>
            <person name="Spatafora J."/>
            <person name="Veneault-Fourrey C."/>
            <person name="Henrissat B."/>
            <person name="Grigoriev I."/>
            <person name="Martin F."/>
            <person name="Perotto S."/>
        </authorList>
    </citation>
    <scope>NUCLEOTIDE SEQUENCE [LARGE SCALE GENOMIC DNA]</scope>
    <source>
        <strain evidence="2 3">UAMH 7357</strain>
    </source>
</reference>
<dbReference type="Pfam" id="PF13489">
    <property type="entry name" value="Methyltransf_23"/>
    <property type="match status" value="1"/>
</dbReference>
<dbReference type="STRING" id="1745343.A0A2J6Q1M7"/>
<dbReference type="AlphaFoldDB" id="A0A2J6Q1M7"/>
<proteinExistence type="predicted"/>
<evidence type="ECO:0000313" key="2">
    <source>
        <dbReference type="EMBL" id="PMD20178.1"/>
    </source>
</evidence>
<dbReference type="SUPFAM" id="SSF53335">
    <property type="entry name" value="S-adenosyl-L-methionine-dependent methyltransferases"/>
    <property type="match status" value="1"/>
</dbReference>
<sequence length="358" mass="40540">MSELNATAHAPEELANRREADAPERESEKISSNASLPSIDTQRGDEDTDSAIGSFSDATSTTSLRQNIYENIEEYGRTYHQYKQGKYLLPNDETEQERLDLQHTLFYITLHEKWYLAPIGQNISHVLDIATGTGNWAVEFANLFPSAQVIGTDLSPIQPKYVPPNLSFEINDAEDEWAFPHKFDYIHGRALLTCFKNPKQVINQAFSSLVPGGYLELQDAGCPTKYIGPTPTTSALYRWNNLCVEGSTKLGRPWTNVQYYKRWMEEIGFEDVVEEKFYWPCGTWAKGRYFKQIGAIVRQNLLNGVEGMSLKVIGSLGWTVEEIREFVVEVKKDMQDPNITSYADVTVVYGRKPLAAVV</sequence>
<dbReference type="PANTHER" id="PTHR43591:SF102">
    <property type="entry name" value="S-ADENOSYL-L-METHIONINE-DEPENDENT METHYLTRANSFERASE"/>
    <property type="match status" value="1"/>
</dbReference>
<protein>
    <submittedName>
        <fullName evidence="2">S-adenosyl-L-methionine-dependent methyltransferase</fullName>
    </submittedName>
</protein>
<organism evidence="2 3">
    <name type="scientific">Hyaloscypha hepaticicola</name>
    <dbReference type="NCBI Taxonomy" id="2082293"/>
    <lineage>
        <taxon>Eukaryota</taxon>
        <taxon>Fungi</taxon>
        <taxon>Dikarya</taxon>
        <taxon>Ascomycota</taxon>
        <taxon>Pezizomycotina</taxon>
        <taxon>Leotiomycetes</taxon>
        <taxon>Helotiales</taxon>
        <taxon>Hyaloscyphaceae</taxon>
        <taxon>Hyaloscypha</taxon>
    </lineage>
</organism>
<feature type="compositionally biased region" description="Polar residues" evidence="1">
    <location>
        <begin position="30"/>
        <end position="41"/>
    </location>
</feature>
<keyword evidence="2" id="KW-0489">Methyltransferase</keyword>
<dbReference type="GO" id="GO:0008168">
    <property type="term" value="F:methyltransferase activity"/>
    <property type="evidence" value="ECO:0007669"/>
    <property type="project" value="UniProtKB-KW"/>
</dbReference>
<dbReference type="PANTHER" id="PTHR43591">
    <property type="entry name" value="METHYLTRANSFERASE"/>
    <property type="match status" value="1"/>
</dbReference>
<evidence type="ECO:0000256" key="1">
    <source>
        <dbReference type="SAM" id="MobiDB-lite"/>
    </source>
</evidence>
<dbReference type="CDD" id="cd02440">
    <property type="entry name" value="AdoMet_MTases"/>
    <property type="match status" value="1"/>
</dbReference>
<keyword evidence="3" id="KW-1185">Reference proteome</keyword>